<comment type="caution">
    <text evidence="4">The sequence shown here is derived from an EMBL/GenBank/DDBJ whole genome shotgun (WGS) entry which is preliminary data.</text>
</comment>
<feature type="signal peptide" evidence="2">
    <location>
        <begin position="1"/>
        <end position="22"/>
    </location>
</feature>
<dbReference type="RefSeq" id="WP_004355941.1">
    <property type="nucleotide sequence ID" value="NZ_AMXF01000005.1"/>
</dbReference>
<gene>
    <name evidence="4" type="ORF">C667_01973</name>
</gene>
<dbReference type="Proteomes" id="UP000013047">
    <property type="component" value="Unassembled WGS sequence"/>
</dbReference>
<reference evidence="4 5" key="1">
    <citation type="submission" date="2012-09" db="EMBL/GenBank/DDBJ databases">
        <title>Draft Genome Sequences of 6 Strains from Genus Thauera.</title>
        <authorList>
            <person name="Liu B."/>
            <person name="Shapleigh J.P."/>
            <person name="Frostegard A.H."/>
        </authorList>
    </citation>
    <scope>NUCLEOTIDE SEQUENCE [LARGE SCALE GENOMIC DNA]</scope>
    <source>
        <strain evidence="4 5">B4P</strain>
    </source>
</reference>
<accession>N7A3A6</accession>
<sequence>MNRRFAPLTILALLLAALPAFGQVYSWKDKDGRTHYGDMPPAAVEATLLRGPQAGAAPTVRSSGEAGGAPDLPAPVSPSAPRSLAEREQAFQERRAAEAEAAAKLAEEAAARDETERFCASAQHELAALRAGQRMVRFNARGEREFLDDQARAEQAARLERQLAERCR</sequence>
<evidence type="ECO:0000256" key="1">
    <source>
        <dbReference type="SAM" id="MobiDB-lite"/>
    </source>
</evidence>
<evidence type="ECO:0000313" key="4">
    <source>
        <dbReference type="EMBL" id="ENO98769.1"/>
    </source>
</evidence>
<dbReference type="InterPro" id="IPR025392">
    <property type="entry name" value="DUF4124"/>
</dbReference>
<evidence type="ECO:0000313" key="5">
    <source>
        <dbReference type="Proteomes" id="UP000013047"/>
    </source>
</evidence>
<feature type="region of interest" description="Disordered" evidence="1">
    <location>
        <begin position="54"/>
        <end position="99"/>
    </location>
</feature>
<dbReference type="OrthoDB" id="9181422at2"/>
<name>N7A3A6_9RHOO</name>
<dbReference type="Pfam" id="PF13511">
    <property type="entry name" value="DUF4124"/>
    <property type="match status" value="1"/>
</dbReference>
<evidence type="ECO:0000256" key="2">
    <source>
        <dbReference type="SAM" id="SignalP"/>
    </source>
</evidence>
<evidence type="ECO:0000259" key="3">
    <source>
        <dbReference type="Pfam" id="PF13511"/>
    </source>
</evidence>
<feature type="domain" description="DUF4124" evidence="3">
    <location>
        <begin position="11"/>
        <end position="58"/>
    </location>
</feature>
<organism evidence="4 5">
    <name type="scientific">Thauera phenylacetica B4P</name>
    <dbReference type="NCBI Taxonomy" id="1234382"/>
    <lineage>
        <taxon>Bacteria</taxon>
        <taxon>Pseudomonadati</taxon>
        <taxon>Pseudomonadota</taxon>
        <taxon>Betaproteobacteria</taxon>
        <taxon>Rhodocyclales</taxon>
        <taxon>Zoogloeaceae</taxon>
        <taxon>Thauera</taxon>
    </lineage>
</organism>
<protein>
    <recommendedName>
        <fullName evidence="3">DUF4124 domain-containing protein</fullName>
    </recommendedName>
</protein>
<proteinExistence type="predicted"/>
<keyword evidence="2" id="KW-0732">Signal</keyword>
<feature type="compositionally biased region" description="Basic and acidic residues" evidence="1">
    <location>
        <begin position="84"/>
        <end position="98"/>
    </location>
</feature>
<dbReference type="EMBL" id="AMXF01000005">
    <property type="protein sequence ID" value="ENO98769.1"/>
    <property type="molecule type" value="Genomic_DNA"/>
</dbReference>
<dbReference type="AlphaFoldDB" id="N7A3A6"/>
<keyword evidence="5" id="KW-1185">Reference proteome</keyword>
<feature type="chain" id="PRO_5004129249" description="DUF4124 domain-containing protein" evidence="2">
    <location>
        <begin position="23"/>
        <end position="168"/>
    </location>
</feature>